<accession>A0ABQ9UU55</accession>
<proteinExistence type="predicted"/>
<protein>
    <submittedName>
        <fullName evidence="2">Uncharacterized protein</fullName>
    </submittedName>
</protein>
<gene>
    <name evidence="2" type="ORF">P7K49_021966</name>
</gene>
<dbReference type="EMBL" id="JASSZA010000010">
    <property type="protein sequence ID" value="KAK2100618.1"/>
    <property type="molecule type" value="Genomic_DNA"/>
</dbReference>
<evidence type="ECO:0000313" key="3">
    <source>
        <dbReference type="Proteomes" id="UP001266305"/>
    </source>
</evidence>
<organism evidence="2 3">
    <name type="scientific">Saguinus oedipus</name>
    <name type="common">Cotton-top tamarin</name>
    <name type="synonym">Oedipomidas oedipus</name>
    <dbReference type="NCBI Taxonomy" id="9490"/>
    <lineage>
        <taxon>Eukaryota</taxon>
        <taxon>Metazoa</taxon>
        <taxon>Chordata</taxon>
        <taxon>Craniata</taxon>
        <taxon>Vertebrata</taxon>
        <taxon>Euteleostomi</taxon>
        <taxon>Mammalia</taxon>
        <taxon>Eutheria</taxon>
        <taxon>Euarchontoglires</taxon>
        <taxon>Primates</taxon>
        <taxon>Haplorrhini</taxon>
        <taxon>Platyrrhini</taxon>
        <taxon>Cebidae</taxon>
        <taxon>Callitrichinae</taxon>
        <taxon>Saguinus</taxon>
    </lineage>
</organism>
<evidence type="ECO:0000313" key="2">
    <source>
        <dbReference type="EMBL" id="KAK2100618.1"/>
    </source>
</evidence>
<feature type="compositionally biased region" description="Polar residues" evidence="1">
    <location>
        <begin position="25"/>
        <end position="42"/>
    </location>
</feature>
<feature type="region of interest" description="Disordered" evidence="1">
    <location>
        <begin position="1"/>
        <end position="67"/>
    </location>
</feature>
<sequence>MTEQRPYDELSMGRLTPDSVRKTPKLNNKNPGVQDQLISWPSFTLDDKKKESDGQDLSDLESREEGGDAFVLSTATHEEMLTSLPMDQIAEALSKILLSHDTSTIEKISKVLQGN</sequence>
<name>A0ABQ9UU55_SAGOE</name>
<evidence type="ECO:0000256" key="1">
    <source>
        <dbReference type="SAM" id="MobiDB-lite"/>
    </source>
</evidence>
<keyword evidence="3" id="KW-1185">Reference proteome</keyword>
<dbReference type="Proteomes" id="UP001266305">
    <property type="component" value="Unassembled WGS sequence"/>
</dbReference>
<comment type="caution">
    <text evidence="2">The sequence shown here is derived from an EMBL/GenBank/DDBJ whole genome shotgun (WGS) entry which is preliminary data.</text>
</comment>
<reference evidence="2 3" key="1">
    <citation type="submission" date="2023-05" db="EMBL/GenBank/DDBJ databases">
        <title>B98-5 Cell Line De Novo Hybrid Assembly: An Optical Mapping Approach.</title>
        <authorList>
            <person name="Kananen K."/>
            <person name="Auerbach J.A."/>
            <person name="Kautto E."/>
            <person name="Blachly J.S."/>
        </authorList>
    </citation>
    <scope>NUCLEOTIDE SEQUENCE [LARGE SCALE GENOMIC DNA]</scope>
    <source>
        <strain evidence="2">B95-8</strain>
        <tissue evidence="2">Cell line</tissue>
    </source>
</reference>